<evidence type="ECO:0000313" key="3">
    <source>
        <dbReference type="Proteomes" id="UP000324479"/>
    </source>
</evidence>
<accession>A0A5M6DG53</accession>
<reference evidence="2 3" key="1">
    <citation type="submission" date="2019-08" db="EMBL/GenBank/DDBJ databases">
        <authorList>
            <person name="Dhanesh K."/>
            <person name="Kumar G."/>
            <person name="Sasikala C."/>
            <person name="Venkata Ramana C."/>
        </authorList>
    </citation>
    <scope>NUCLEOTIDE SEQUENCE [LARGE SCALE GENOMIC DNA]</scope>
    <source>
        <strain evidence="2 3">JC645</strain>
    </source>
</reference>
<comment type="caution">
    <text evidence="2">The sequence shown here is derived from an EMBL/GenBank/DDBJ whole genome shotgun (WGS) entry which is preliminary data.</text>
</comment>
<evidence type="ECO:0000256" key="1">
    <source>
        <dbReference type="SAM" id="Coils"/>
    </source>
</evidence>
<name>A0A5M6DG53_9BACT</name>
<keyword evidence="1" id="KW-0175">Coiled coil</keyword>
<organism evidence="2 3">
    <name type="scientific">Roseiconus nitratireducens</name>
    <dbReference type="NCBI Taxonomy" id="2605748"/>
    <lineage>
        <taxon>Bacteria</taxon>
        <taxon>Pseudomonadati</taxon>
        <taxon>Planctomycetota</taxon>
        <taxon>Planctomycetia</taxon>
        <taxon>Pirellulales</taxon>
        <taxon>Pirellulaceae</taxon>
        <taxon>Roseiconus</taxon>
    </lineage>
</organism>
<keyword evidence="3" id="KW-1185">Reference proteome</keyword>
<dbReference type="Proteomes" id="UP000324479">
    <property type="component" value="Unassembled WGS sequence"/>
</dbReference>
<dbReference type="NCBIfam" id="TIGR03545">
    <property type="entry name" value="TIGR03545 family protein"/>
    <property type="match status" value="1"/>
</dbReference>
<feature type="coiled-coil region" evidence="1">
    <location>
        <begin position="170"/>
        <end position="231"/>
    </location>
</feature>
<sequence length="586" mass="65594">MIRWRYLLTRLLVVAVILMLLRFGMAPVASYVTVAGLQTATGAKVDIGKTDVGLFPPRVRYEQVRVADPRNGKAFRDAFRADEIELSIDGEALLRRRWVAREGRITGLQIGTRREQTGQFEDEDEPIYTPSSKSSGALGKLLGGMTGQLQRQAEQAVADLETVRRSEEIKTRWESDYRQLVSRAKVLENQVREIRDSAREIDNPLRDWQTLDRTLATANEARAELKSVRNAIDAMPQRFRSDLASLEQAKQRDLERIDQYVPGDLGDSKNFGVDLISEAVREKIAGIRSYWEGGRALAGYTVVAPESQRSRGIDVDLLAGKRQPDILIRRCEVSGMMRADGNAYALSGVVENMTPQPEYLAEPLHARLELDGPQLVRVDYVRDRRSGNDVDLLTLHWPQSDAPAMSLGRDSDASLAVRGGKREVWVQLRSEGQQIQGRFVSKLTGVRMAMQVDSKYASLPALQSIEQSLAAVDTIEIDAGFNGTWELMKMDMNTNLGQVFQGATEQAVASQLAASKQALSEKVDRICQNQQLQLREWFNQQEGQARQLVAKADQLVEQLGEKMLGQVDPAEVTLGRMQQIFKGKLR</sequence>
<protein>
    <submittedName>
        <fullName evidence="2">TIGR03545 family protein</fullName>
    </submittedName>
</protein>
<proteinExistence type="predicted"/>
<gene>
    <name evidence="2" type="ORF">FYK55_06315</name>
</gene>
<dbReference type="AlphaFoldDB" id="A0A5M6DG53"/>
<dbReference type="RefSeq" id="WP_150075543.1">
    <property type="nucleotide sequence ID" value="NZ_VWOX01000003.1"/>
</dbReference>
<evidence type="ECO:0000313" key="2">
    <source>
        <dbReference type="EMBL" id="KAA5545272.1"/>
    </source>
</evidence>
<dbReference type="EMBL" id="VWOX01000003">
    <property type="protein sequence ID" value="KAA5545272.1"/>
    <property type="molecule type" value="Genomic_DNA"/>
</dbReference>
<dbReference type="InterPro" id="IPR019934">
    <property type="entry name" value="CHP03545"/>
</dbReference>